<evidence type="ECO:0000313" key="3">
    <source>
        <dbReference type="EMBL" id="KAK4251284.1"/>
    </source>
</evidence>
<name>A0AAN7HUE6_9PEZI</name>
<dbReference type="Pfam" id="PF11991">
    <property type="entry name" value="Trp_DMAT"/>
    <property type="match status" value="1"/>
</dbReference>
<reference evidence="3" key="2">
    <citation type="submission" date="2023-05" db="EMBL/GenBank/DDBJ databases">
        <authorList>
            <consortium name="Lawrence Berkeley National Laboratory"/>
            <person name="Steindorff A."/>
            <person name="Hensen N."/>
            <person name="Bonometti L."/>
            <person name="Westerberg I."/>
            <person name="Brannstrom I.O."/>
            <person name="Guillou S."/>
            <person name="Cros-Aarteil S."/>
            <person name="Calhoun S."/>
            <person name="Haridas S."/>
            <person name="Kuo A."/>
            <person name="Mondo S."/>
            <person name="Pangilinan J."/>
            <person name="Riley R."/>
            <person name="Labutti K."/>
            <person name="Andreopoulos B."/>
            <person name="Lipzen A."/>
            <person name="Chen C."/>
            <person name="Yanf M."/>
            <person name="Daum C."/>
            <person name="Ng V."/>
            <person name="Clum A."/>
            <person name="Ohm R."/>
            <person name="Martin F."/>
            <person name="Silar P."/>
            <person name="Natvig D."/>
            <person name="Lalanne C."/>
            <person name="Gautier V."/>
            <person name="Ament-Velasquez S.L."/>
            <person name="Kruys A."/>
            <person name="Hutchinson M.I."/>
            <person name="Powell A.J."/>
            <person name="Barry K."/>
            <person name="Miller A.N."/>
            <person name="Grigoriev I.V."/>
            <person name="Debuchy R."/>
            <person name="Gladieux P."/>
            <person name="Thoren M.H."/>
            <person name="Johannesson H."/>
        </authorList>
    </citation>
    <scope>NUCLEOTIDE SEQUENCE</scope>
    <source>
        <strain evidence="3">CBS 359.72</strain>
    </source>
</reference>
<gene>
    <name evidence="3" type="ORF">C7999DRAFT_10981</name>
</gene>
<dbReference type="InterPro" id="IPR017795">
    <property type="entry name" value="ABBA_NscD-like"/>
</dbReference>
<dbReference type="GO" id="GO:0009820">
    <property type="term" value="P:alkaloid metabolic process"/>
    <property type="evidence" value="ECO:0007669"/>
    <property type="project" value="InterPro"/>
</dbReference>
<proteinExistence type="predicted"/>
<dbReference type="AlphaFoldDB" id="A0AAN7HUE6"/>
<evidence type="ECO:0000313" key="4">
    <source>
        <dbReference type="Proteomes" id="UP001303647"/>
    </source>
</evidence>
<dbReference type="PANTHER" id="PTHR40627:SF5">
    <property type="entry name" value="INDOLE PRENYLTRANSFERASE TDIB"/>
    <property type="match status" value="1"/>
</dbReference>
<dbReference type="CDD" id="cd13929">
    <property type="entry name" value="PT-DMATS_CymD"/>
    <property type="match status" value="1"/>
</dbReference>
<keyword evidence="4" id="KW-1185">Reference proteome</keyword>
<dbReference type="PANTHER" id="PTHR40627">
    <property type="entry name" value="INDOLE PRENYLTRANSFERASE TDIB-RELATED"/>
    <property type="match status" value="1"/>
</dbReference>
<accession>A0AAN7HUE6</accession>
<feature type="region of interest" description="Disordered" evidence="2">
    <location>
        <begin position="272"/>
        <end position="297"/>
    </location>
</feature>
<evidence type="ECO:0000256" key="1">
    <source>
        <dbReference type="ARBA" id="ARBA00022679"/>
    </source>
</evidence>
<sequence length="413" mass="45543">MATAETIVAQPRAAQEAHVTEQKKKTAHQFWSDYLCGIIGPLLEHSGSYTPEQKARHLQFLVDHVAPTLGPLPSEPRAQYTQTYVDSPFEPSLNLTSSNKVKVRYGLEVVKPAPGAGGGVDGSDPFGEKRAREVLLQLAQASGADTKWITSALDQFFLTPEETERMRHRLPTFMPSALLAFDLGATETMMKVYIIAMRKALAVGSPSSNLFTLEALRRLEPWGHKMGPGLDIIADNSFAVASDVMTLGGRLTDETSLKRVEILRTLWPLLRNEKPGQDGRPDPEADPEAWEKWEKPERIRGTPLSGLQYNVELSPSKPGSLEMKCYVPLFQHNATAEESEASMEKVLDKLQHDWGSNTGKYSAAVRAAYGKDRVSPTFVSFSYSKSKGPYMSSYVPGVLDVGAEIEAGNWKYA</sequence>
<keyword evidence="1" id="KW-0808">Transferase</keyword>
<dbReference type="Proteomes" id="UP001303647">
    <property type="component" value="Unassembled WGS sequence"/>
</dbReference>
<dbReference type="GO" id="GO:0016765">
    <property type="term" value="F:transferase activity, transferring alkyl or aryl (other than methyl) groups"/>
    <property type="evidence" value="ECO:0007669"/>
    <property type="project" value="InterPro"/>
</dbReference>
<protein>
    <submittedName>
        <fullName evidence="3">Tryptophan dimethylallyltransferase-domain-containing protein</fullName>
    </submittedName>
</protein>
<organism evidence="3 4">
    <name type="scientific">Corynascus novoguineensis</name>
    <dbReference type="NCBI Taxonomy" id="1126955"/>
    <lineage>
        <taxon>Eukaryota</taxon>
        <taxon>Fungi</taxon>
        <taxon>Dikarya</taxon>
        <taxon>Ascomycota</taxon>
        <taxon>Pezizomycotina</taxon>
        <taxon>Sordariomycetes</taxon>
        <taxon>Sordariomycetidae</taxon>
        <taxon>Sordariales</taxon>
        <taxon>Chaetomiaceae</taxon>
        <taxon>Corynascus</taxon>
    </lineage>
</organism>
<reference evidence="3" key="1">
    <citation type="journal article" date="2023" name="Mol. Phylogenet. Evol.">
        <title>Genome-scale phylogeny and comparative genomics of the fungal order Sordariales.</title>
        <authorList>
            <person name="Hensen N."/>
            <person name="Bonometti L."/>
            <person name="Westerberg I."/>
            <person name="Brannstrom I.O."/>
            <person name="Guillou S."/>
            <person name="Cros-Aarteil S."/>
            <person name="Calhoun S."/>
            <person name="Haridas S."/>
            <person name="Kuo A."/>
            <person name="Mondo S."/>
            <person name="Pangilinan J."/>
            <person name="Riley R."/>
            <person name="LaButti K."/>
            <person name="Andreopoulos B."/>
            <person name="Lipzen A."/>
            <person name="Chen C."/>
            <person name="Yan M."/>
            <person name="Daum C."/>
            <person name="Ng V."/>
            <person name="Clum A."/>
            <person name="Steindorff A."/>
            <person name="Ohm R.A."/>
            <person name="Martin F."/>
            <person name="Silar P."/>
            <person name="Natvig D.O."/>
            <person name="Lalanne C."/>
            <person name="Gautier V."/>
            <person name="Ament-Velasquez S.L."/>
            <person name="Kruys A."/>
            <person name="Hutchinson M.I."/>
            <person name="Powell A.J."/>
            <person name="Barry K."/>
            <person name="Miller A.N."/>
            <person name="Grigoriev I.V."/>
            <person name="Debuchy R."/>
            <person name="Gladieux P."/>
            <person name="Hiltunen Thoren M."/>
            <person name="Johannesson H."/>
        </authorList>
    </citation>
    <scope>NUCLEOTIDE SEQUENCE</scope>
    <source>
        <strain evidence="3">CBS 359.72</strain>
    </source>
</reference>
<dbReference type="EMBL" id="MU857606">
    <property type="protein sequence ID" value="KAK4251284.1"/>
    <property type="molecule type" value="Genomic_DNA"/>
</dbReference>
<comment type="caution">
    <text evidence="3">The sequence shown here is derived from an EMBL/GenBank/DDBJ whole genome shotgun (WGS) entry which is preliminary data.</text>
</comment>
<evidence type="ECO:0000256" key="2">
    <source>
        <dbReference type="SAM" id="MobiDB-lite"/>
    </source>
</evidence>